<evidence type="ECO:0000313" key="6">
    <source>
        <dbReference type="Proteomes" id="UP001485043"/>
    </source>
</evidence>
<keyword evidence="3" id="KW-0812">Transmembrane</keyword>
<dbReference type="SUPFAM" id="SSF55073">
    <property type="entry name" value="Nucleotide cyclase"/>
    <property type="match status" value="2"/>
</dbReference>
<dbReference type="Proteomes" id="UP001485043">
    <property type="component" value="Unassembled WGS sequence"/>
</dbReference>
<dbReference type="PANTHER" id="PTHR43081">
    <property type="entry name" value="ADENYLATE CYCLASE, TERMINAL-DIFFERENTIATION SPECIFIC-RELATED"/>
    <property type="match status" value="1"/>
</dbReference>
<evidence type="ECO:0000256" key="1">
    <source>
        <dbReference type="ARBA" id="ARBA00004430"/>
    </source>
</evidence>
<dbReference type="AlphaFoldDB" id="A0AAW1SHN1"/>
<comment type="subcellular location">
    <subcellularLocation>
        <location evidence="1">Cytoplasm</location>
        <location evidence="1">Cytoskeleton</location>
        <location evidence="1">Cilium axoneme</location>
    </subcellularLocation>
</comment>
<dbReference type="InterPro" id="IPR001054">
    <property type="entry name" value="A/G_cyclase"/>
</dbReference>
<dbReference type="InterPro" id="IPR029787">
    <property type="entry name" value="Nucleotide_cyclase"/>
</dbReference>
<dbReference type="SUPFAM" id="SSF52058">
    <property type="entry name" value="L domain-like"/>
    <property type="match status" value="1"/>
</dbReference>
<proteinExistence type="predicted"/>
<accession>A0AAW1SHN1</accession>
<dbReference type="GO" id="GO:0009190">
    <property type="term" value="P:cyclic nucleotide biosynthetic process"/>
    <property type="evidence" value="ECO:0007669"/>
    <property type="project" value="InterPro"/>
</dbReference>
<feature type="domain" description="Guanylate cyclase" evidence="4">
    <location>
        <begin position="750"/>
        <end position="896"/>
    </location>
</feature>
<keyword evidence="6" id="KW-1185">Reference proteome</keyword>
<evidence type="ECO:0000256" key="2">
    <source>
        <dbReference type="SAM" id="MobiDB-lite"/>
    </source>
</evidence>
<dbReference type="EMBL" id="JALJOV010001640">
    <property type="protein sequence ID" value="KAK9845151.1"/>
    <property type="molecule type" value="Genomic_DNA"/>
</dbReference>
<name>A0AAW1SHN1_9CHLO</name>
<dbReference type="InterPro" id="IPR032675">
    <property type="entry name" value="LRR_dom_sf"/>
</dbReference>
<protein>
    <recommendedName>
        <fullName evidence="4">Guanylate cyclase domain-containing protein</fullName>
    </recommendedName>
</protein>
<dbReference type="Gene3D" id="3.30.70.1230">
    <property type="entry name" value="Nucleotide cyclase"/>
    <property type="match status" value="2"/>
</dbReference>
<reference evidence="5 6" key="1">
    <citation type="journal article" date="2024" name="Nat. Commun.">
        <title>Phylogenomics reveals the evolutionary origins of lichenization in chlorophyte algae.</title>
        <authorList>
            <person name="Puginier C."/>
            <person name="Libourel C."/>
            <person name="Otte J."/>
            <person name="Skaloud P."/>
            <person name="Haon M."/>
            <person name="Grisel S."/>
            <person name="Petersen M."/>
            <person name="Berrin J.G."/>
            <person name="Delaux P.M."/>
            <person name="Dal Grande F."/>
            <person name="Keller J."/>
        </authorList>
    </citation>
    <scope>NUCLEOTIDE SEQUENCE [LARGE SCALE GENOMIC DNA]</scope>
    <source>
        <strain evidence="5 6">SAG 2523</strain>
    </source>
</reference>
<dbReference type="InterPro" id="IPR050697">
    <property type="entry name" value="Adenylyl/Guanylyl_Cyclase_3/4"/>
</dbReference>
<feature type="transmembrane region" description="Helical" evidence="3">
    <location>
        <begin position="302"/>
        <end position="324"/>
    </location>
</feature>
<dbReference type="GO" id="GO:0035556">
    <property type="term" value="P:intracellular signal transduction"/>
    <property type="evidence" value="ECO:0007669"/>
    <property type="project" value="InterPro"/>
</dbReference>
<sequence>MAKYARTSSESLALIRFYSQMGDNVYGNLLPAPGLEAIGEMVAAEASQSVEEGSCSAVIDMAVLSTFQVPWFIPGTSYCQWLGVSCCISGLTMNFCASGPQSVASINLPGSYLQGSIPADVFDYLPDLQILQLNDNPGLTGILPSMPPAVATKLQIVDLSNTSISQCNVPAEAAPDDPQTPLDEHCLPQWLRANYSAQVVPSGIAGMLCPKIGFNRSGYPETSYVSVWQKYANLSTFQPLVDATVSKLGILQPLSILRIAPSIYGYHGCSCMAGYHGHVSFDAIGTRRLVCAQKMESVTTTALLASFSSVGGLLIFMAMFFVAFHKQILRDLERRRISRIKRRVKPGSLTTTQRELVGAGEEVTLVMTDIAGSTALWEWNPRVMQAAVDLHDRIIRTAMLCCYGHEVYTEGDSFTGAYHKAADALSFVLEIQTQLLNAPWPPELAENDASSTVFLDPPTEHTQPPCSHLAIFHGLRVRAAVHSGIPQALETHATTGHLSYKGLFVDLTEAISSLPVGGQTLISNHTVMLATDEPGAAATRRQAKLRKQWPSQTGSSQMSRPPFWNWKWPGIAKHLLDKPQQTDLLAREGSTFFRMASTDSTVPTLPLFAGSRTSSQIPLTTSNVFDKSSQGGVKQLKPLGPLRHELSCQHSFPGACDMNSFLLIDMGEYSMPEFPELEAKTPRLGGAILQGLHLMQVLPTSLERRASAFPSFLSMHQVAPSFLDSPGSSMASCMQPVKDSVEDVVSRPVTIAFCSLDRSCLAAGRESLDASRFDHSRVNMLNEFRSCVRTTLILLGGIECQEKEGTFMLAFDRPRLAIEWALSLQLSLFRLPFFTAYNLDPVASSNAQDQMPEWLCKRLLPKIGIAEGYMLKVCPHKATGRIDYFGPCVNYAARLQMASVQGEVVVDSAVLEAFIQDCQMNAHPSAAEQRLGLQNYSRLIAVAASMDGSQTRWSKSLLYSLPAQHGAAGSGSLRLSATSTEAAKELLPSESSKNGCEDTGSPQLAPVVVEAHVKGTYALKGIHGQRTLSAVQTTEVAQYQDSIQIRSKQSTKASRGKAVRIMPAPINHQPLRMEISLLDIFHLPMVPRH</sequence>
<comment type="caution">
    <text evidence="5">The sequence shown here is derived from an EMBL/GenBank/DDBJ whole genome shotgun (WGS) entry which is preliminary data.</text>
</comment>
<feature type="region of interest" description="Disordered" evidence="2">
    <location>
        <begin position="979"/>
        <end position="1000"/>
    </location>
</feature>
<dbReference type="PANTHER" id="PTHR43081:SF1">
    <property type="entry name" value="ADENYLATE CYCLASE, TERMINAL-DIFFERENTIATION SPECIFIC"/>
    <property type="match status" value="1"/>
</dbReference>
<keyword evidence="3" id="KW-0472">Membrane</keyword>
<evidence type="ECO:0000313" key="5">
    <source>
        <dbReference type="EMBL" id="KAK9845151.1"/>
    </source>
</evidence>
<evidence type="ECO:0000259" key="4">
    <source>
        <dbReference type="PROSITE" id="PS50125"/>
    </source>
</evidence>
<organism evidence="5 6">
    <name type="scientific">Apatococcus fuscideae</name>
    <dbReference type="NCBI Taxonomy" id="2026836"/>
    <lineage>
        <taxon>Eukaryota</taxon>
        <taxon>Viridiplantae</taxon>
        <taxon>Chlorophyta</taxon>
        <taxon>core chlorophytes</taxon>
        <taxon>Trebouxiophyceae</taxon>
        <taxon>Chlorellales</taxon>
        <taxon>Chlorellaceae</taxon>
        <taxon>Apatococcus</taxon>
    </lineage>
</organism>
<evidence type="ECO:0000256" key="3">
    <source>
        <dbReference type="SAM" id="Phobius"/>
    </source>
</evidence>
<dbReference type="PROSITE" id="PS50125">
    <property type="entry name" value="GUANYLATE_CYCLASE_2"/>
    <property type="match status" value="1"/>
</dbReference>
<gene>
    <name evidence="5" type="ORF">WJX84_008903</name>
</gene>
<dbReference type="GO" id="GO:0005930">
    <property type="term" value="C:axoneme"/>
    <property type="evidence" value="ECO:0007669"/>
    <property type="project" value="UniProtKB-SubCell"/>
</dbReference>
<keyword evidence="3" id="KW-1133">Transmembrane helix</keyword>
<dbReference type="Gene3D" id="3.80.10.10">
    <property type="entry name" value="Ribonuclease Inhibitor"/>
    <property type="match status" value="1"/>
</dbReference>